<feature type="domain" description="Cell envelope-related transcriptional attenuator" evidence="6">
    <location>
        <begin position="78"/>
        <end position="225"/>
    </location>
</feature>
<accession>A0ABW2JZI0</accession>
<keyword evidence="5" id="KW-0472">Membrane</keyword>
<dbReference type="NCBIfam" id="TIGR00350">
    <property type="entry name" value="lytR_cpsA_psr"/>
    <property type="match status" value="1"/>
</dbReference>
<evidence type="ECO:0000256" key="4">
    <source>
        <dbReference type="ARBA" id="ARBA00022989"/>
    </source>
</evidence>
<evidence type="ECO:0000313" key="7">
    <source>
        <dbReference type="EMBL" id="MFC7319282.1"/>
    </source>
</evidence>
<keyword evidence="3" id="KW-0735">Signal-anchor</keyword>
<evidence type="ECO:0000313" key="8">
    <source>
        <dbReference type="Proteomes" id="UP001596494"/>
    </source>
</evidence>
<evidence type="ECO:0000256" key="5">
    <source>
        <dbReference type="SAM" id="Phobius"/>
    </source>
</evidence>
<feature type="transmembrane region" description="Helical" evidence="5">
    <location>
        <begin position="6"/>
        <end position="27"/>
    </location>
</feature>
<dbReference type="Gene3D" id="3.40.630.190">
    <property type="entry name" value="LCP protein"/>
    <property type="match status" value="1"/>
</dbReference>
<comment type="caution">
    <text evidence="7">The sequence shown here is derived from an EMBL/GenBank/DDBJ whole genome shotgun (WGS) entry which is preliminary data.</text>
</comment>
<protein>
    <submittedName>
        <fullName evidence="7">LCP family protein</fullName>
    </submittedName>
</protein>
<dbReference type="PANTHER" id="PTHR33392">
    <property type="entry name" value="POLYISOPRENYL-TEICHOIC ACID--PEPTIDOGLYCAN TEICHOIC ACID TRANSFERASE TAGU"/>
    <property type="match status" value="1"/>
</dbReference>
<organism evidence="7 8">
    <name type="scientific">Halobacillus campisalis</name>
    <dbReference type="NCBI Taxonomy" id="435909"/>
    <lineage>
        <taxon>Bacteria</taxon>
        <taxon>Bacillati</taxon>
        <taxon>Bacillota</taxon>
        <taxon>Bacilli</taxon>
        <taxon>Bacillales</taxon>
        <taxon>Bacillaceae</taxon>
        <taxon>Halobacillus</taxon>
    </lineage>
</organism>
<keyword evidence="4 5" id="KW-1133">Transmembrane helix</keyword>
<evidence type="ECO:0000256" key="2">
    <source>
        <dbReference type="ARBA" id="ARBA00022692"/>
    </source>
</evidence>
<evidence type="ECO:0000256" key="3">
    <source>
        <dbReference type="ARBA" id="ARBA00022968"/>
    </source>
</evidence>
<evidence type="ECO:0000256" key="1">
    <source>
        <dbReference type="ARBA" id="ARBA00006068"/>
    </source>
</evidence>
<dbReference type="PANTHER" id="PTHR33392:SF6">
    <property type="entry name" value="POLYISOPRENYL-TEICHOIC ACID--PEPTIDOGLYCAN TEICHOIC ACID TRANSFERASE TAGU"/>
    <property type="match status" value="1"/>
</dbReference>
<comment type="similarity">
    <text evidence="1">Belongs to the LytR/CpsA/Psr (LCP) family.</text>
</comment>
<gene>
    <name evidence="7" type="ORF">ACFQMN_00110</name>
</gene>
<dbReference type="EMBL" id="JBHTBY010000001">
    <property type="protein sequence ID" value="MFC7319282.1"/>
    <property type="molecule type" value="Genomic_DNA"/>
</dbReference>
<evidence type="ECO:0000259" key="6">
    <source>
        <dbReference type="Pfam" id="PF03816"/>
    </source>
</evidence>
<dbReference type="InterPro" id="IPR050922">
    <property type="entry name" value="LytR/CpsA/Psr_CW_biosynth"/>
</dbReference>
<keyword evidence="2 5" id="KW-0812">Transmembrane</keyword>
<dbReference type="Proteomes" id="UP001596494">
    <property type="component" value="Unassembled WGS sequence"/>
</dbReference>
<name>A0ABW2JZI0_9BACI</name>
<dbReference type="InterPro" id="IPR004474">
    <property type="entry name" value="LytR_CpsA_psr"/>
</dbReference>
<dbReference type="Pfam" id="PF03816">
    <property type="entry name" value="LytR_cpsA_psr"/>
    <property type="match status" value="1"/>
</dbReference>
<dbReference type="RefSeq" id="WP_289216050.1">
    <property type="nucleotide sequence ID" value="NZ_JAPVRC010000005.1"/>
</dbReference>
<reference evidence="8" key="1">
    <citation type="journal article" date="2019" name="Int. J. Syst. Evol. Microbiol.">
        <title>The Global Catalogue of Microorganisms (GCM) 10K type strain sequencing project: providing services to taxonomists for standard genome sequencing and annotation.</title>
        <authorList>
            <consortium name="The Broad Institute Genomics Platform"/>
            <consortium name="The Broad Institute Genome Sequencing Center for Infectious Disease"/>
            <person name="Wu L."/>
            <person name="Ma J."/>
        </authorList>
    </citation>
    <scope>NUCLEOTIDE SEQUENCE [LARGE SCALE GENOMIC DNA]</scope>
    <source>
        <strain evidence="8">CCUG 73951</strain>
    </source>
</reference>
<sequence length="304" mass="33983">MKINKWWKITLVVIGIIVIGSVTFLFFHYNNAKSTINGEMNESVSSIDHSVGEKKVSNENPLSIVLMGVDETDSDQGRSDALMVLTLDPSDNRSQLVSIPRDTRTELIGEGSNAGNYDKINHAYAFGGTDMAVQTVENFLDHEMDYYIRMNIEGLSEMVDAIGGVTVKNDLEWKGKSGFHYNKGEISLDGPQTMGFVRMRSQDPNGDFGRTERQRKVIKAIIEKGSSVASVNKIGAIMDVLGNNMKTNLDFNTMQSLLLNYRSAQKNIDTYQVKGSGVKIDGIYYLEVNEKEVNKVQQMIDEYH</sequence>
<proteinExistence type="inferred from homology"/>
<keyword evidence="8" id="KW-1185">Reference proteome</keyword>